<evidence type="ECO:0000256" key="2">
    <source>
        <dbReference type="SAM" id="Phobius"/>
    </source>
</evidence>
<feature type="transmembrane region" description="Helical" evidence="2">
    <location>
        <begin position="187"/>
        <end position="207"/>
    </location>
</feature>
<accession>A0ABU7PG91</accession>
<feature type="transmembrane region" description="Helical" evidence="2">
    <location>
        <begin position="25"/>
        <end position="51"/>
    </location>
</feature>
<sequence>MWDVREAWRRSVAGRIRRQSAELELMHRAMGFAALGMVTLMPLLIVVAAAAPYRRAGFEQWIVDGMGLSATPAAAVRDLFATPGRVISTTSAVSLASLAFFGLSFAASVETVYLRVWDLPPAPWHGAWRRAVWLAALTGYLFAEAQSGDVLRSGWAASAVRVPLTLAAGTAFFWWGQSFLLGHRVPARPMLTGALCTMAGLVGLRVFSVLVLSRMTVSNALTYGPVGTIVMVQCWLIGVGFVVFGGALVGRQLHHRTVARDAPSPAGTPSPPRLPAQQAGSGDRHPPPGRVPGREGEEPGSERR</sequence>
<keyword evidence="2" id="KW-1133">Transmembrane helix</keyword>
<evidence type="ECO:0000256" key="1">
    <source>
        <dbReference type="SAM" id="MobiDB-lite"/>
    </source>
</evidence>
<dbReference type="EMBL" id="JAZEWV010000021">
    <property type="protein sequence ID" value="MEE4544810.1"/>
    <property type="molecule type" value="Genomic_DNA"/>
</dbReference>
<gene>
    <name evidence="3" type="ORF">V2S66_22935</name>
</gene>
<feature type="region of interest" description="Disordered" evidence="1">
    <location>
        <begin position="259"/>
        <end position="304"/>
    </location>
</feature>
<dbReference type="RefSeq" id="WP_330797939.1">
    <property type="nucleotide sequence ID" value="NZ_JAZEWV010000021.1"/>
</dbReference>
<name>A0ABU7PG91_9ACTN</name>
<dbReference type="Proteomes" id="UP001344658">
    <property type="component" value="Unassembled WGS sequence"/>
</dbReference>
<organism evidence="3 4">
    <name type="scientific">Actinacidiphila polyblastidii</name>
    <dbReference type="NCBI Taxonomy" id="3110430"/>
    <lineage>
        <taxon>Bacteria</taxon>
        <taxon>Bacillati</taxon>
        <taxon>Actinomycetota</taxon>
        <taxon>Actinomycetes</taxon>
        <taxon>Kitasatosporales</taxon>
        <taxon>Streptomycetaceae</taxon>
        <taxon>Actinacidiphila</taxon>
    </lineage>
</organism>
<reference evidence="3 4" key="1">
    <citation type="submission" date="2023-12" db="EMBL/GenBank/DDBJ databases">
        <title>Streptomyces sp. V4-01.</title>
        <authorList>
            <person name="Somphong A."/>
            <person name="Phongsopitanun W."/>
        </authorList>
    </citation>
    <scope>NUCLEOTIDE SEQUENCE [LARGE SCALE GENOMIC DNA]</scope>
    <source>
        <strain evidence="3 4">V4-01</strain>
    </source>
</reference>
<keyword evidence="4" id="KW-1185">Reference proteome</keyword>
<feature type="transmembrane region" description="Helical" evidence="2">
    <location>
        <begin position="227"/>
        <end position="250"/>
    </location>
</feature>
<feature type="compositionally biased region" description="Basic and acidic residues" evidence="1">
    <location>
        <begin position="282"/>
        <end position="304"/>
    </location>
</feature>
<evidence type="ECO:0000313" key="3">
    <source>
        <dbReference type="EMBL" id="MEE4544810.1"/>
    </source>
</evidence>
<keyword evidence="2" id="KW-0472">Membrane</keyword>
<evidence type="ECO:0000313" key="4">
    <source>
        <dbReference type="Proteomes" id="UP001344658"/>
    </source>
</evidence>
<keyword evidence="2" id="KW-0812">Transmembrane</keyword>
<protein>
    <submittedName>
        <fullName evidence="3">Ribonuclease BN</fullName>
    </submittedName>
</protein>
<feature type="transmembrane region" description="Helical" evidence="2">
    <location>
        <begin position="92"/>
        <end position="114"/>
    </location>
</feature>
<comment type="caution">
    <text evidence="3">The sequence shown here is derived from an EMBL/GenBank/DDBJ whole genome shotgun (WGS) entry which is preliminary data.</text>
</comment>
<proteinExistence type="predicted"/>